<dbReference type="AlphaFoldDB" id="A0A8T2Q8K8"/>
<evidence type="ECO:0000259" key="1">
    <source>
        <dbReference type="Pfam" id="PF03807"/>
    </source>
</evidence>
<accession>A0A8T2Q8K8</accession>
<gene>
    <name evidence="2" type="ORF">KP509_37G047200</name>
</gene>
<organism evidence="2 3">
    <name type="scientific">Ceratopteris richardii</name>
    <name type="common">Triangle waterfern</name>
    <dbReference type="NCBI Taxonomy" id="49495"/>
    <lineage>
        <taxon>Eukaryota</taxon>
        <taxon>Viridiplantae</taxon>
        <taxon>Streptophyta</taxon>
        <taxon>Embryophyta</taxon>
        <taxon>Tracheophyta</taxon>
        <taxon>Polypodiopsida</taxon>
        <taxon>Polypodiidae</taxon>
        <taxon>Polypodiales</taxon>
        <taxon>Pteridineae</taxon>
        <taxon>Pteridaceae</taxon>
        <taxon>Parkerioideae</taxon>
        <taxon>Ceratopteris</taxon>
    </lineage>
</organism>
<sequence length="160" mass="17331">MEVEPTQLKVALIPGTGRIGSRLARRLALANVSVFIGSRSPQKGLQGAHDILASCPHGRVQGGSNQEAAAWGDTIFWNPSKFFDDLPDPNDPQCTFVAGDDEEAIQRTVALVEVIPGFKAIKAGGLANSKIIELLGPRWLFELDTLNAGGNYRSGWKYVW</sequence>
<dbReference type="Gene3D" id="3.40.50.720">
    <property type="entry name" value="NAD(P)-binding Rossmann-like Domain"/>
    <property type="match status" value="2"/>
</dbReference>
<dbReference type="OrthoDB" id="550646at2759"/>
<dbReference type="Proteomes" id="UP000825935">
    <property type="component" value="Chromosome 37"/>
</dbReference>
<keyword evidence="3" id="KW-1185">Reference proteome</keyword>
<protein>
    <recommendedName>
        <fullName evidence="1">Pyrroline-5-carboxylate reductase catalytic N-terminal domain-containing protein</fullName>
    </recommendedName>
</protein>
<comment type="caution">
    <text evidence="2">The sequence shown here is derived from an EMBL/GenBank/DDBJ whole genome shotgun (WGS) entry which is preliminary data.</text>
</comment>
<proteinExistence type="predicted"/>
<dbReference type="SUPFAM" id="SSF51735">
    <property type="entry name" value="NAD(P)-binding Rossmann-fold domains"/>
    <property type="match status" value="1"/>
</dbReference>
<dbReference type="EMBL" id="CM035442">
    <property type="protein sequence ID" value="KAH7279996.1"/>
    <property type="molecule type" value="Genomic_DNA"/>
</dbReference>
<reference evidence="2" key="1">
    <citation type="submission" date="2021-08" db="EMBL/GenBank/DDBJ databases">
        <title>WGS assembly of Ceratopteris richardii.</title>
        <authorList>
            <person name="Marchant D.B."/>
            <person name="Chen G."/>
            <person name="Jenkins J."/>
            <person name="Shu S."/>
            <person name="Leebens-Mack J."/>
            <person name="Grimwood J."/>
            <person name="Schmutz J."/>
            <person name="Soltis P."/>
            <person name="Soltis D."/>
            <person name="Chen Z.-H."/>
        </authorList>
    </citation>
    <scope>NUCLEOTIDE SEQUENCE</scope>
    <source>
        <strain evidence="2">Whitten #5841</strain>
        <tissue evidence="2">Leaf</tissue>
    </source>
</reference>
<dbReference type="InterPro" id="IPR036291">
    <property type="entry name" value="NAD(P)-bd_dom_sf"/>
</dbReference>
<evidence type="ECO:0000313" key="3">
    <source>
        <dbReference type="Proteomes" id="UP000825935"/>
    </source>
</evidence>
<name>A0A8T2Q8K8_CERRI</name>
<evidence type="ECO:0000313" key="2">
    <source>
        <dbReference type="EMBL" id="KAH7279996.1"/>
    </source>
</evidence>
<dbReference type="InterPro" id="IPR028939">
    <property type="entry name" value="P5C_Rdtase_cat_N"/>
</dbReference>
<dbReference type="Pfam" id="PF03807">
    <property type="entry name" value="F420_oxidored"/>
    <property type="match status" value="1"/>
</dbReference>
<feature type="domain" description="Pyrroline-5-carboxylate reductase catalytic N-terminal" evidence="1">
    <location>
        <begin position="9"/>
        <end position="76"/>
    </location>
</feature>